<feature type="compositionally biased region" description="Basic and acidic residues" evidence="1">
    <location>
        <begin position="212"/>
        <end position="221"/>
    </location>
</feature>
<dbReference type="Pfam" id="PF01937">
    <property type="entry name" value="ARMT1-like_dom"/>
    <property type="match status" value="1"/>
</dbReference>
<dbReference type="EMBL" id="DXHV01000083">
    <property type="protein sequence ID" value="HIW01570.1"/>
    <property type="molecule type" value="Genomic_DNA"/>
</dbReference>
<dbReference type="Gene3D" id="3.40.50.10880">
    <property type="entry name" value="Uncharacterised protein PF01937, DUF89, domain 3"/>
    <property type="match status" value="1"/>
</dbReference>
<protein>
    <recommendedName>
        <fullName evidence="2">Damage-control phosphatase ARMT1-like metal-binding domain-containing protein</fullName>
    </recommendedName>
</protein>
<evidence type="ECO:0000313" key="3">
    <source>
        <dbReference type="EMBL" id="HIW01570.1"/>
    </source>
</evidence>
<evidence type="ECO:0000259" key="2">
    <source>
        <dbReference type="Pfam" id="PF01937"/>
    </source>
</evidence>
<dbReference type="AlphaFoldDB" id="A0A9D1PXS8"/>
<sequence length="626" mass="71736">MTIDVRRVCDIRLDEQDFEQNVELYSFLLENNIYYKLNEHLVASPEQLAFMVALSHDQLYVPCSDAIFFDLMKRELPPRIRREYGRAWRINMDVLNSLPLDDHARRNLRIFCLKRLRRTLLFHDIIPSRLVKRLTSVLISPADVDGDPWKARRSAHTALQAQSLKREVLRALLDELPLGLACPVPRQPAEQQTDRHKTDGLKTDSQDSSLTADDRKPDGLKTDGQAADETSQSLRALRQRLDRTTFARLACLSAHDPEWALGDAGRIRTCFARAEARLAELWDEVPALKSRHSTILLLCDATGGACYDLKLAHFLIERGHRVVYAVKNSFYFNAPTLQDLHTDPALHELVRDACLCENEALSKKELLRLLREWRLIIIGDGTRERLNLLRVSITFSRAWKEADLVLAKGWRLKDVLLGTSHEFTRDIVCWQAKGNGFDVAFKPHAPWVRKLSERDINGLADGIIARMREAHASGRPVIFYSCIIGSIPGQTKTALRLAVAIVDHLQKRLPNACIINPARHFVEGMDGDDLMYMWERVQRSGLINIWFFQTADDIEEGFRLLNEPMPEQWIGKDATYSTGCTKEMHIALEVQKLNPEMQIRGPDPRTFFRRGEYGVGKYFDATLVRR</sequence>
<proteinExistence type="predicted"/>
<dbReference type="InterPro" id="IPR036075">
    <property type="entry name" value="ARMT-1-like_metal-bd_sf"/>
</dbReference>
<organism evidence="3 4">
    <name type="scientific">Candidatus Desulfovibrio intestinipullorum</name>
    <dbReference type="NCBI Taxonomy" id="2838536"/>
    <lineage>
        <taxon>Bacteria</taxon>
        <taxon>Pseudomonadati</taxon>
        <taxon>Thermodesulfobacteriota</taxon>
        <taxon>Desulfovibrionia</taxon>
        <taxon>Desulfovibrionales</taxon>
        <taxon>Desulfovibrionaceae</taxon>
        <taxon>Desulfovibrio</taxon>
    </lineage>
</organism>
<dbReference type="InterPro" id="IPR002791">
    <property type="entry name" value="ARMT1-like_metal-bd"/>
</dbReference>
<dbReference type="Proteomes" id="UP000886752">
    <property type="component" value="Unassembled WGS sequence"/>
</dbReference>
<feature type="compositionally biased region" description="Basic and acidic residues" evidence="1">
    <location>
        <begin position="192"/>
        <end position="205"/>
    </location>
</feature>
<reference evidence="3" key="2">
    <citation type="submission" date="2021-04" db="EMBL/GenBank/DDBJ databases">
        <authorList>
            <person name="Gilroy R."/>
        </authorList>
    </citation>
    <scope>NUCLEOTIDE SEQUENCE</scope>
    <source>
        <strain evidence="3">ChiHecec2B26-446</strain>
    </source>
</reference>
<feature type="region of interest" description="Disordered" evidence="1">
    <location>
        <begin position="183"/>
        <end position="232"/>
    </location>
</feature>
<evidence type="ECO:0000256" key="1">
    <source>
        <dbReference type="SAM" id="MobiDB-lite"/>
    </source>
</evidence>
<accession>A0A9D1PXS8</accession>
<feature type="domain" description="Damage-control phosphatase ARMT1-like metal-binding" evidence="2">
    <location>
        <begin position="278"/>
        <end position="409"/>
    </location>
</feature>
<name>A0A9D1PXS8_9BACT</name>
<evidence type="ECO:0000313" key="4">
    <source>
        <dbReference type="Proteomes" id="UP000886752"/>
    </source>
</evidence>
<comment type="caution">
    <text evidence="3">The sequence shown here is derived from an EMBL/GenBank/DDBJ whole genome shotgun (WGS) entry which is preliminary data.</text>
</comment>
<dbReference type="SUPFAM" id="SSF111321">
    <property type="entry name" value="AF1104-like"/>
    <property type="match status" value="1"/>
</dbReference>
<gene>
    <name evidence="3" type="ORF">H9894_10365</name>
</gene>
<reference evidence="3" key="1">
    <citation type="journal article" date="2021" name="PeerJ">
        <title>Extensive microbial diversity within the chicken gut microbiome revealed by metagenomics and culture.</title>
        <authorList>
            <person name="Gilroy R."/>
            <person name="Ravi A."/>
            <person name="Getino M."/>
            <person name="Pursley I."/>
            <person name="Horton D.L."/>
            <person name="Alikhan N.F."/>
            <person name="Baker D."/>
            <person name="Gharbi K."/>
            <person name="Hall N."/>
            <person name="Watson M."/>
            <person name="Adriaenssens E.M."/>
            <person name="Foster-Nyarko E."/>
            <person name="Jarju S."/>
            <person name="Secka A."/>
            <person name="Antonio M."/>
            <person name="Oren A."/>
            <person name="Chaudhuri R.R."/>
            <person name="La Ragione R."/>
            <person name="Hildebrand F."/>
            <person name="Pallen M.J."/>
        </authorList>
    </citation>
    <scope>NUCLEOTIDE SEQUENCE</scope>
    <source>
        <strain evidence="3">ChiHecec2B26-446</strain>
    </source>
</reference>